<name>A0A1H5XUF3_9GAMM</name>
<evidence type="ECO:0000313" key="2">
    <source>
        <dbReference type="Proteomes" id="UP000236745"/>
    </source>
</evidence>
<organism evidence="1 2">
    <name type="scientific">Marinobacterium lutimaris</name>
    <dbReference type="NCBI Taxonomy" id="568106"/>
    <lineage>
        <taxon>Bacteria</taxon>
        <taxon>Pseudomonadati</taxon>
        <taxon>Pseudomonadota</taxon>
        <taxon>Gammaproteobacteria</taxon>
        <taxon>Oceanospirillales</taxon>
        <taxon>Oceanospirillaceae</taxon>
        <taxon>Marinobacterium</taxon>
    </lineage>
</organism>
<sequence length="145" mass="17016">MSSKRKVTERDLRMPEFRDADLEDLEFRDDGQLVRKDRWERGIRRIAGVFGINHSFEIDEVVNSVRLLVDQVSHWESVEDTDWEDIPTGLKAVDIMAFDGSVLMGATYLPDSDVWRWCDMPVFNRSEVEYWRGTRMKNADEVESV</sequence>
<protein>
    <submittedName>
        <fullName evidence="1">Uncharacterized protein</fullName>
    </submittedName>
</protein>
<gene>
    <name evidence="1" type="ORF">SAMN05444390_1011510</name>
</gene>
<dbReference type="RefSeq" id="WP_200826686.1">
    <property type="nucleotide sequence ID" value="NZ_FNVQ01000001.1"/>
</dbReference>
<evidence type="ECO:0000313" key="1">
    <source>
        <dbReference type="EMBL" id="SEG15409.1"/>
    </source>
</evidence>
<proteinExistence type="predicted"/>
<dbReference type="EMBL" id="FNVQ01000001">
    <property type="protein sequence ID" value="SEG15409.1"/>
    <property type="molecule type" value="Genomic_DNA"/>
</dbReference>
<dbReference type="AlphaFoldDB" id="A0A1H5XUF3"/>
<keyword evidence="2" id="KW-1185">Reference proteome</keyword>
<accession>A0A1H5XUF3</accession>
<dbReference type="Proteomes" id="UP000236745">
    <property type="component" value="Unassembled WGS sequence"/>
</dbReference>
<reference evidence="1 2" key="1">
    <citation type="submission" date="2016-10" db="EMBL/GenBank/DDBJ databases">
        <authorList>
            <person name="de Groot N.N."/>
        </authorList>
    </citation>
    <scope>NUCLEOTIDE SEQUENCE [LARGE SCALE GENOMIC DNA]</scope>
    <source>
        <strain evidence="1 2">DSM 22012</strain>
    </source>
</reference>